<dbReference type="InterPro" id="IPR008964">
    <property type="entry name" value="Invasin/intimin_cell_adhesion"/>
</dbReference>
<reference evidence="2 3" key="1">
    <citation type="journal article" date="2014" name="Genome Announc.">
        <title>Genome Sequence and Methylome of Soil Bacterium Gemmatirosa kalamazoonensis KBS708T, a Member of the Rarely Cultivated Gemmatimonadetes Phylum.</title>
        <authorList>
            <person name="Debruyn J.M."/>
            <person name="Radosevich M."/>
            <person name="Wommack K.E."/>
            <person name="Polson S.W."/>
            <person name="Hauser L.J."/>
            <person name="Fawaz M.N."/>
            <person name="Korlach J."/>
            <person name="Tsai Y.C."/>
        </authorList>
    </citation>
    <scope>NUCLEOTIDE SEQUENCE [LARGE SCALE GENOMIC DNA]</scope>
    <source>
        <strain evidence="2 3">KBS708</strain>
        <plasmid evidence="3">Plasmid 2</plasmid>
    </source>
</reference>
<dbReference type="KEGG" id="gba:J421_6023"/>
<keyword evidence="3" id="KW-1185">Reference proteome</keyword>
<evidence type="ECO:0000313" key="3">
    <source>
        <dbReference type="Proteomes" id="UP000019151"/>
    </source>
</evidence>
<accession>W0RVE8</accession>
<organism evidence="2 3">
    <name type="scientific">Gemmatirosa kalamazoonensis</name>
    <dbReference type="NCBI Taxonomy" id="861299"/>
    <lineage>
        <taxon>Bacteria</taxon>
        <taxon>Pseudomonadati</taxon>
        <taxon>Gemmatimonadota</taxon>
        <taxon>Gemmatimonadia</taxon>
        <taxon>Gemmatimonadales</taxon>
        <taxon>Gemmatimonadaceae</taxon>
        <taxon>Gemmatirosa</taxon>
    </lineage>
</organism>
<dbReference type="InParanoid" id="W0RVE8"/>
<protein>
    <submittedName>
        <fullName evidence="2">Ig domain protein group 2 domain protein</fullName>
    </submittedName>
</protein>
<evidence type="ECO:0000313" key="2">
    <source>
        <dbReference type="EMBL" id="AHG93558.1"/>
    </source>
</evidence>
<keyword evidence="2" id="KW-0614">Plasmid</keyword>
<sequence>MPALAAMAASCGDYLSVEPTVDRLEITAPRRTLVVGDTLQLQATAYGARGAYATTNKLVIGWASSAPAVATVNASSGLVTAFALGRATIRAIARGKQDTVTVTVVASAVR</sequence>
<feature type="domain" description="BIG2" evidence="1">
    <location>
        <begin position="20"/>
        <end position="103"/>
    </location>
</feature>
<dbReference type="InterPro" id="IPR003343">
    <property type="entry name" value="Big_2"/>
</dbReference>
<name>W0RVE8_9BACT</name>
<proteinExistence type="predicted"/>
<dbReference type="AlphaFoldDB" id="W0RVE8"/>
<evidence type="ECO:0000259" key="1">
    <source>
        <dbReference type="SMART" id="SM00635"/>
    </source>
</evidence>
<gene>
    <name evidence="2" type="ORF">J421_6023</name>
</gene>
<dbReference type="SMART" id="SM00635">
    <property type="entry name" value="BID_2"/>
    <property type="match status" value="1"/>
</dbReference>
<dbReference type="SUPFAM" id="SSF49373">
    <property type="entry name" value="Invasin/intimin cell-adhesion fragments"/>
    <property type="match status" value="1"/>
</dbReference>
<dbReference type="Proteomes" id="UP000019151">
    <property type="component" value="Plasmid 2"/>
</dbReference>
<dbReference type="Pfam" id="PF02368">
    <property type="entry name" value="Big_2"/>
    <property type="match status" value="1"/>
</dbReference>
<dbReference type="HOGENOM" id="CLU_2167331_0_0_0"/>
<dbReference type="Gene3D" id="2.60.40.1080">
    <property type="match status" value="1"/>
</dbReference>
<dbReference type="EMBL" id="CP007130">
    <property type="protein sequence ID" value="AHG93558.1"/>
    <property type="molecule type" value="Genomic_DNA"/>
</dbReference>
<geneLocation type="plasmid" evidence="2 3">
    <name>2</name>
</geneLocation>